<keyword evidence="4" id="KW-1185">Reference proteome</keyword>
<dbReference type="Pfam" id="PF14111">
    <property type="entry name" value="DUF4283"/>
    <property type="match status" value="1"/>
</dbReference>
<evidence type="ECO:0000259" key="1">
    <source>
        <dbReference type="Pfam" id="PF14111"/>
    </source>
</evidence>
<proteinExistence type="predicted"/>
<protein>
    <submittedName>
        <fullName evidence="3">Uncharacterized protein</fullName>
    </submittedName>
</protein>
<organism evidence="3 4">
    <name type="scientific">Arabidopsis thaliana x Arabidopsis arenosa</name>
    <dbReference type="NCBI Taxonomy" id="1240361"/>
    <lineage>
        <taxon>Eukaryota</taxon>
        <taxon>Viridiplantae</taxon>
        <taxon>Streptophyta</taxon>
        <taxon>Embryophyta</taxon>
        <taxon>Tracheophyta</taxon>
        <taxon>Spermatophyta</taxon>
        <taxon>Magnoliopsida</taxon>
        <taxon>eudicotyledons</taxon>
        <taxon>Gunneridae</taxon>
        <taxon>Pentapetalae</taxon>
        <taxon>rosids</taxon>
        <taxon>malvids</taxon>
        <taxon>Brassicales</taxon>
        <taxon>Brassicaceae</taxon>
        <taxon>Camelineae</taxon>
        <taxon>Arabidopsis</taxon>
    </lineage>
</organism>
<dbReference type="InterPro" id="IPR025836">
    <property type="entry name" value="Zn_knuckle_CX2CX4HX4C"/>
</dbReference>
<name>A0A8T2FKH6_9BRAS</name>
<dbReference type="InterPro" id="IPR025558">
    <property type="entry name" value="DUF4283"/>
</dbReference>
<evidence type="ECO:0000313" key="3">
    <source>
        <dbReference type="EMBL" id="KAG7635919.1"/>
    </source>
</evidence>
<dbReference type="PANTHER" id="PTHR31286:SF178">
    <property type="entry name" value="DUF4283 DOMAIN-CONTAINING PROTEIN"/>
    <property type="match status" value="1"/>
</dbReference>
<evidence type="ECO:0000259" key="2">
    <source>
        <dbReference type="Pfam" id="PF14392"/>
    </source>
</evidence>
<feature type="domain" description="Zinc knuckle CX2CX4HX4C" evidence="2">
    <location>
        <begin position="162"/>
        <end position="210"/>
    </location>
</feature>
<sequence length="433" mass="49690">MLIEEEEDAPLINSDQPNFFSTERNLNSIMGRFLNPDKQRMSKWILDMPRIWRLYDRVRGIALSRDRFQFIFKYEEDLQEVLKTGVWTQDDWGVVMERWVEDLPPNYLMFLLIWLRLRNIPVNHYTQATIKSIAKCVGQVIEFPFDENEAQSKDYVRIRILFDVSKGLRNSKEIQLPNGSMVKIGIDYERIRKRCFQCQRLTHEKPRCPYLPSVASIPVENHFSELIFASDKDNNSVPLVEKNQTPVCPPPKLMADAMKASVSQPLVQNSESLCMDGVPDNPFVGLPSDFCSGSLEASSSISFTNDTSTCKRPRSWIRNTKDRKGKNRKIMSESLENKSDLNRNSLEKGKGIATSSKTDKTTVVPSELPQSQKIGINKLGDLQVTTFWGYAATISRKEDMMIYTGRSQQMQKLDALRSCPILLIGTMLLLRTL</sequence>
<evidence type="ECO:0000313" key="4">
    <source>
        <dbReference type="Proteomes" id="UP000694240"/>
    </source>
</evidence>
<reference evidence="3 4" key="1">
    <citation type="submission" date="2020-12" db="EMBL/GenBank/DDBJ databases">
        <title>Concerted genomic and epigenomic changes stabilize Arabidopsis allopolyploids.</title>
        <authorList>
            <person name="Chen Z."/>
        </authorList>
    </citation>
    <scope>NUCLEOTIDE SEQUENCE [LARGE SCALE GENOMIC DNA]</scope>
    <source>
        <strain evidence="3">Allo738</strain>
        <tissue evidence="3">Leaf</tissue>
    </source>
</reference>
<dbReference type="AlphaFoldDB" id="A0A8T2FKH6"/>
<gene>
    <name evidence="3" type="ORF">ISN45_At02g004080</name>
</gene>
<dbReference type="Pfam" id="PF14392">
    <property type="entry name" value="zf-CCHC_4"/>
    <property type="match status" value="1"/>
</dbReference>
<dbReference type="InterPro" id="IPR040256">
    <property type="entry name" value="At4g02000-like"/>
</dbReference>
<comment type="caution">
    <text evidence="3">The sequence shown here is derived from an EMBL/GenBank/DDBJ whole genome shotgun (WGS) entry which is preliminary data.</text>
</comment>
<accession>A0A8T2FKH6</accession>
<dbReference type="EMBL" id="JAEFBK010000002">
    <property type="protein sequence ID" value="KAG7635919.1"/>
    <property type="molecule type" value="Genomic_DNA"/>
</dbReference>
<feature type="domain" description="DUF4283" evidence="1">
    <location>
        <begin position="22"/>
        <end position="103"/>
    </location>
</feature>
<dbReference type="Proteomes" id="UP000694240">
    <property type="component" value="Chromosome 2"/>
</dbReference>
<dbReference type="PANTHER" id="PTHR31286">
    <property type="entry name" value="GLYCINE-RICH CELL WALL STRUCTURAL PROTEIN 1.8-LIKE"/>
    <property type="match status" value="1"/>
</dbReference>